<name>A0A1N6LXX5_BABMR</name>
<evidence type="ECO:0000256" key="7">
    <source>
        <dbReference type="ARBA" id="ARBA00022892"/>
    </source>
</evidence>
<dbReference type="GO" id="GO:0005085">
    <property type="term" value="F:guanyl-nucleotide exchange factor activity"/>
    <property type="evidence" value="ECO:0007669"/>
    <property type="project" value="InterPro"/>
</dbReference>
<evidence type="ECO:0000256" key="1">
    <source>
        <dbReference type="ARBA" id="ARBA00004389"/>
    </source>
</evidence>
<evidence type="ECO:0000313" key="12">
    <source>
        <dbReference type="EMBL" id="SIO73729.1"/>
    </source>
</evidence>
<accession>A0A1N6LXX5</accession>
<dbReference type="PANTHER" id="PTHR23284">
    <property type="entry name" value="PROLACTIN REGULATORY ELEMENT BINDING PROTEIN"/>
    <property type="match status" value="1"/>
</dbReference>
<evidence type="ECO:0000256" key="10">
    <source>
        <dbReference type="ARBA" id="ARBA00023136"/>
    </source>
</evidence>
<keyword evidence="9 11" id="KW-1133">Transmembrane helix</keyword>
<keyword evidence="4 11" id="KW-0812">Transmembrane</keyword>
<evidence type="ECO:0000256" key="4">
    <source>
        <dbReference type="ARBA" id="ARBA00022692"/>
    </source>
</evidence>
<dbReference type="InterPro" id="IPR001680">
    <property type="entry name" value="WD40_rpt"/>
</dbReference>
<keyword evidence="5" id="KW-0677">Repeat</keyword>
<dbReference type="GO" id="GO:0015031">
    <property type="term" value="P:protein transport"/>
    <property type="evidence" value="ECO:0007669"/>
    <property type="project" value="UniProtKB-KW"/>
</dbReference>
<dbReference type="VEuPathDB" id="PiroplasmaDB:BmR1_04g07180"/>
<reference evidence="12 13" key="1">
    <citation type="journal article" date="2012" name="Nucleic Acids Res.">
        <title>Sequencing of the smallest Apicomplexan genome from the human pathogen Babesia microti.</title>
        <authorList>
            <person name="Cornillot E."/>
            <person name="Hadj-Kaddour K."/>
            <person name="Dassouli A."/>
            <person name="Noel B."/>
            <person name="Ranwez V."/>
            <person name="Vacherie B."/>
            <person name="Augagneur Y."/>
            <person name="Bres V."/>
            <person name="Duclos A."/>
            <person name="Randazzo S."/>
            <person name="Carcy B."/>
            <person name="Debierre-Grockiego F."/>
            <person name="Delbecq S."/>
            <person name="Moubri-Menage K."/>
            <person name="Shams-Eldin H."/>
            <person name="Usmani-Brown S."/>
            <person name="Bringaud F."/>
            <person name="Wincker P."/>
            <person name="Vivares C.P."/>
            <person name="Schwarz R.T."/>
            <person name="Schetters T.P."/>
            <person name="Krause P.J."/>
            <person name="Gorenflot A."/>
            <person name="Berry V."/>
            <person name="Barbe V."/>
            <person name="Ben Mamoun C."/>
        </authorList>
    </citation>
    <scope>NUCLEOTIDE SEQUENCE [LARGE SCALE GENOMIC DNA]</scope>
    <source>
        <strain evidence="12 13">RI</strain>
    </source>
</reference>
<dbReference type="InterPro" id="IPR015943">
    <property type="entry name" value="WD40/YVTN_repeat-like_dom_sf"/>
</dbReference>
<dbReference type="PANTHER" id="PTHR23284:SF0">
    <property type="entry name" value="PROLACTIN REGULATORY ELEMENT-BINDING PROTEIN"/>
    <property type="match status" value="1"/>
</dbReference>
<dbReference type="RefSeq" id="XP_021337795.1">
    <property type="nucleotide sequence ID" value="XM_021482586.1"/>
</dbReference>
<dbReference type="Gene3D" id="2.130.10.10">
    <property type="entry name" value="YVTN repeat-like/Quinoprotein amine dehydrogenase"/>
    <property type="match status" value="1"/>
</dbReference>
<evidence type="ECO:0000256" key="6">
    <source>
        <dbReference type="ARBA" id="ARBA00022824"/>
    </source>
</evidence>
<evidence type="ECO:0000256" key="2">
    <source>
        <dbReference type="ARBA" id="ARBA00022448"/>
    </source>
</evidence>
<keyword evidence="2" id="KW-0813">Transport</keyword>
<comment type="subcellular location">
    <subcellularLocation>
        <location evidence="1">Endoplasmic reticulum membrane</location>
        <topology evidence="1">Single-pass membrane protein</topology>
    </subcellularLocation>
</comment>
<keyword evidence="6" id="KW-0256">Endoplasmic reticulum</keyword>
<dbReference type="EMBL" id="LN871599">
    <property type="protein sequence ID" value="SIO73729.1"/>
    <property type="molecule type" value="Genomic_DNA"/>
</dbReference>
<dbReference type="SUPFAM" id="SSF50978">
    <property type="entry name" value="WD40 repeat-like"/>
    <property type="match status" value="1"/>
</dbReference>
<dbReference type="Proteomes" id="UP000002899">
    <property type="component" value="Chromosome IV"/>
</dbReference>
<dbReference type="SMART" id="SM00320">
    <property type="entry name" value="WD40"/>
    <property type="match status" value="4"/>
</dbReference>
<proteinExistence type="predicted"/>
<dbReference type="GeneID" id="24426083"/>
<reference evidence="12 13" key="3">
    <citation type="journal article" date="2016" name="Sci. Rep.">
        <title>Genome-wide diversity and gene expression profiling of Babesia microti isolates identify polymorphic genes that mediate host-pathogen interactions.</title>
        <authorList>
            <person name="Silva J.C."/>
            <person name="Cornillot E."/>
            <person name="McCracken C."/>
            <person name="Usmani-Brown S."/>
            <person name="Dwivedi A."/>
            <person name="Ifeonu O.O."/>
            <person name="Crabtree J."/>
            <person name="Gotia H.T."/>
            <person name="Virji A.Z."/>
            <person name="Reynes C."/>
            <person name="Colinge J."/>
            <person name="Kumar V."/>
            <person name="Lawres L."/>
            <person name="Pazzi J.E."/>
            <person name="Pablo J.V."/>
            <person name="Hung C."/>
            <person name="Brancato J."/>
            <person name="Kumari P."/>
            <person name="Orvis J."/>
            <person name="Tretina K."/>
            <person name="Chibucos M."/>
            <person name="Ott S."/>
            <person name="Sadzewicz L."/>
            <person name="Sengamalay N."/>
            <person name="Shetty A.C."/>
            <person name="Su Q."/>
            <person name="Tallon L."/>
            <person name="Fraser C.M."/>
            <person name="Frutos R."/>
            <person name="Molina D.M."/>
            <person name="Krause P.J."/>
            <person name="Ben Mamoun C."/>
        </authorList>
    </citation>
    <scope>NUCLEOTIDE SEQUENCE [LARGE SCALE GENOMIC DNA]</scope>
    <source>
        <strain evidence="12 13">RI</strain>
    </source>
</reference>
<evidence type="ECO:0000256" key="5">
    <source>
        <dbReference type="ARBA" id="ARBA00022737"/>
    </source>
</evidence>
<feature type="transmembrane region" description="Helical" evidence="11">
    <location>
        <begin position="318"/>
        <end position="338"/>
    </location>
</feature>
<dbReference type="GO" id="GO:0005789">
    <property type="term" value="C:endoplasmic reticulum membrane"/>
    <property type="evidence" value="ECO:0007669"/>
    <property type="project" value="UniProtKB-SubCell"/>
</dbReference>
<keyword evidence="13" id="KW-1185">Reference proteome</keyword>
<keyword evidence="8" id="KW-0653">Protein transport</keyword>
<dbReference type="AlphaFoldDB" id="A0A1N6LXX5"/>
<evidence type="ECO:0000256" key="11">
    <source>
        <dbReference type="SAM" id="Phobius"/>
    </source>
</evidence>
<keyword evidence="10 11" id="KW-0472">Membrane</keyword>
<dbReference type="KEGG" id="bmic:BmR1_04g07180"/>
<organism evidence="12 13">
    <name type="scientific">Babesia microti (strain RI)</name>
    <dbReference type="NCBI Taxonomy" id="1133968"/>
    <lineage>
        <taxon>Eukaryota</taxon>
        <taxon>Sar</taxon>
        <taxon>Alveolata</taxon>
        <taxon>Apicomplexa</taxon>
        <taxon>Aconoidasida</taxon>
        <taxon>Piroplasmida</taxon>
        <taxon>Babesiidae</taxon>
        <taxon>Babesia</taxon>
    </lineage>
</organism>
<evidence type="ECO:0000256" key="8">
    <source>
        <dbReference type="ARBA" id="ARBA00022927"/>
    </source>
</evidence>
<evidence type="ECO:0000256" key="3">
    <source>
        <dbReference type="ARBA" id="ARBA00022574"/>
    </source>
</evidence>
<evidence type="ECO:0000256" key="9">
    <source>
        <dbReference type="ARBA" id="ARBA00022989"/>
    </source>
</evidence>
<keyword evidence="7" id="KW-0931">ER-Golgi transport</keyword>
<dbReference type="GO" id="GO:0003400">
    <property type="term" value="P:regulation of COPII vesicle coating"/>
    <property type="evidence" value="ECO:0007669"/>
    <property type="project" value="TreeGrafter"/>
</dbReference>
<dbReference type="OrthoDB" id="2013972at2759"/>
<keyword evidence="3" id="KW-0853">WD repeat</keyword>
<reference evidence="12 13" key="2">
    <citation type="journal article" date="2013" name="PLoS ONE">
        <title>Whole genome mapping and re-organization of the nuclear and mitochondrial genomes of Babesia microti isolates.</title>
        <authorList>
            <person name="Cornillot E."/>
            <person name="Dassouli A."/>
            <person name="Garg A."/>
            <person name="Pachikara N."/>
            <person name="Randazzo S."/>
            <person name="Depoix D."/>
            <person name="Carcy B."/>
            <person name="Delbecq S."/>
            <person name="Frutos R."/>
            <person name="Silva J.C."/>
            <person name="Sutton R."/>
            <person name="Krause P.J."/>
            <person name="Mamoun C.B."/>
        </authorList>
    </citation>
    <scope>NUCLEOTIDE SEQUENCE [LARGE SCALE GENOMIC DNA]</scope>
    <source>
        <strain evidence="12 13">RI</strain>
    </source>
</reference>
<protein>
    <submittedName>
        <fullName evidence="12">Guanine nucleotide-exchange factor SEC12 (SEC12)</fullName>
    </submittedName>
</protein>
<dbReference type="GO" id="GO:0006888">
    <property type="term" value="P:endoplasmic reticulum to Golgi vesicle-mediated transport"/>
    <property type="evidence" value="ECO:0007669"/>
    <property type="project" value="TreeGrafter"/>
</dbReference>
<dbReference type="InterPro" id="IPR036322">
    <property type="entry name" value="WD40_repeat_dom_sf"/>
</dbReference>
<dbReference type="InterPro" id="IPR045260">
    <property type="entry name" value="Sec12-like"/>
</dbReference>
<evidence type="ECO:0000313" key="13">
    <source>
        <dbReference type="Proteomes" id="UP000002899"/>
    </source>
</evidence>
<sequence length="347" mass="38645">MATRLLLDYPIFSLGINNDFIIVSGGGGGKEYGIEDKLDVYKREIGNKFTFLYTWDKAPGILECLQYSASQNLWIGYLNKKCHVFRIGNHSINEHCVINSDETLSCCKFGGDEVIITGNDKGLVSIYMLRKYGKNVVKLCDLKEHDKAINDVALSSNKCISSCGNGKLCLWDTLNGELLHKKEIYYEGKKTICRFLKFYDVDKFGELFISLNCGNKGPTVIFVLHIYKIGKQFIISTIKSAVIAPNPCSAIAYKSKYGLAVGYSSGDIAIICNKSWKVKNTRQVHQLPVTGIDFTNGDNVVSGGIDFLFTVTNMKTSVSWWLTLAIASLFVLLMAIFFNTTRSSSII</sequence>